<dbReference type="Gene3D" id="3.30.565.10">
    <property type="entry name" value="Histidine kinase-like ATPase, C-terminal domain"/>
    <property type="match status" value="1"/>
</dbReference>
<evidence type="ECO:0000256" key="4">
    <source>
        <dbReference type="SAM" id="Phobius"/>
    </source>
</evidence>
<dbReference type="Proteomes" id="UP000184363">
    <property type="component" value="Unassembled WGS sequence"/>
</dbReference>
<feature type="transmembrane region" description="Helical" evidence="4">
    <location>
        <begin position="67"/>
        <end position="94"/>
    </location>
</feature>
<reference evidence="6 7" key="1">
    <citation type="submission" date="2016-11" db="EMBL/GenBank/DDBJ databases">
        <authorList>
            <person name="Jaros S."/>
            <person name="Januszkiewicz K."/>
            <person name="Wedrychowicz H."/>
        </authorList>
    </citation>
    <scope>NUCLEOTIDE SEQUENCE [LARGE SCALE GENOMIC DNA]</scope>
    <source>
        <strain evidence="6 7">DSM 43832</strain>
    </source>
</reference>
<evidence type="ECO:0000313" key="6">
    <source>
        <dbReference type="EMBL" id="SHK86843.1"/>
    </source>
</evidence>
<feature type="transmembrane region" description="Helical" evidence="4">
    <location>
        <begin position="132"/>
        <end position="153"/>
    </location>
</feature>
<dbReference type="GO" id="GO:0016020">
    <property type="term" value="C:membrane"/>
    <property type="evidence" value="ECO:0007669"/>
    <property type="project" value="InterPro"/>
</dbReference>
<dbReference type="InterPro" id="IPR050482">
    <property type="entry name" value="Sensor_HK_TwoCompSys"/>
</dbReference>
<dbReference type="Pfam" id="PF07730">
    <property type="entry name" value="HisKA_3"/>
    <property type="match status" value="1"/>
</dbReference>
<dbReference type="PANTHER" id="PTHR24421:SF63">
    <property type="entry name" value="SENSOR HISTIDINE KINASE DESK"/>
    <property type="match status" value="1"/>
</dbReference>
<evidence type="ECO:0000256" key="3">
    <source>
        <dbReference type="ARBA" id="ARBA00023012"/>
    </source>
</evidence>
<dbReference type="GO" id="GO:0046983">
    <property type="term" value="F:protein dimerization activity"/>
    <property type="evidence" value="ECO:0007669"/>
    <property type="project" value="InterPro"/>
</dbReference>
<evidence type="ECO:0000313" key="7">
    <source>
        <dbReference type="Proteomes" id="UP000184363"/>
    </source>
</evidence>
<keyword evidence="4" id="KW-1133">Transmembrane helix</keyword>
<feature type="transmembrane region" description="Helical" evidence="4">
    <location>
        <begin position="38"/>
        <end position="55"/>
    </location>
</feature>
<evidence type="ECO:0000256" key="1">
    <source>
        <dbReference type="ARBA" id="ARBA00022679"/>
    </source>
</evidence>
<dbReference type="RefSeq" id="WP_073458228.1">
    <property type="nucleotide sequence ID" value="NZ_CALGVN010000040.1"/>
</dbReference>
<name>A0A1M6VZK3_PSETH</name>
<protein>
    <submittedName>
        <fullName evidence="6">Two-component system, NarL family, sensor histidine kinase DesK</fullName>
    </submittedName>
</protein>
<keyword evidence="4" id="KW-0812">Transmembrane</keyword>
<dbReference type="EMBL" id="FRAP01000013">
    <property type="protein sequence ID" value="SHK86843.1"/>
    <property type="molecule type" value="Genomic_DNA"/>
</dbReference>
<dbReference type="SMART" id="SM00387">
    <property type="entry name" value="HATPase_c"/>
    <property type="match status" value="1"/>
</dbReference>
<keyword evidence="4" id="KW-0472">Membrane</keyword>
<accession>A0A1M6VZK3</accession>
<dbReference type="CDD" id="cd16917">
    <property type="entry name" value="HATPase_UhpB-NarQ-NarX-like"/>
    <property type="match status" value="1"/>
</dbReference>
<keyword evidence="3" id="KW-0902">Two-component regulatory system</keyword>
<keyword evidence="1" id="KW-0808">Transferase</keyword>
<dbReference type="PANTHER" id="PTHR24421">
    <property type="entry name" value="NITRATE/NITRITE SENSOR PROTEIN NARX-RELATED"/>
    <property type="match status" value="1"/>
</dbReference>
<keyword evidence="7" id="KW-1185">Reference proteome</keyword>
<dbReference type="Pfam" id="PF02518">
    <property type="entry name" value="HATPase_c"/>
    <property type="match status" value="1"/>
</dbReference>
<organism evidence="6 7">
    <name type="scientific">Pseudonocardia thermophila</name>
    <dbReference type="NCBI Taxonomy" id="1848"/>
    <lineage>
        <taxon>Bacteria</taxon>
        <taxon>Bacillati</taxon>
        <taxon>Actinomycetota</taxon>
        <taxon>Actinomycetes</taxon>
        <taxon>Pseudonocardiales</taxon>
        <taxon>Pseudonocardiaceae</taxon>
        <taxon>Pseudonocardia</taxon>
    </lineage>
</organism>
<dbReference type="GO" id="GO:0000155">
    <property type="term" value="F:phosphorelay sensor kinase activity"/>
    <property type="evidence" value="ECO:0007669"/>
    <property type="project" value="InterPro"/>
</dbReference>
<feature type="domain" description="Histidine kinase/HSP90-like ATPase" evidence="5">
    <location>
        <begin position="275"/>
        <end position="362"/>
    </location>
</feature>
<dbReference type="AlphaFoldDB" id="A0A1M6VZK3"/>
<dbReference type="Gene3D" id="1.20.5.1930">
    <property type="match status" value="1"/>
</dbReference>
<keyword evidence="2 6" id="KW-0418">Kinase</keyword>
<dbReference type="STRING" id="1848.SAMN05443637_113144"/>
<dbReference type="InterPro" id="IPR003594">
    <property type="entry name" value="HATPase_dom"/>
</dbReference>
<dbReference type="OrthoDB" id="5241784at2"/>
<gene>
    <name evidence="6" type="ORF">SAMN05443637_113144</name>
</gene>
<feature type="transmembrane region" description="Helical" evidence="4">
    <location>
        <begin position="106"/>
        <end position="126"/>
    </location>
</feature>
<dbReference type="InterPro" id="IPR011712">
    <property type="entry name" value="Sig_transdc_His_kin_sub3_dim/P"/>
</dbReference>
<proteinExistence type="predicted"/>
<dbReference type="InterPro" id="IPR036890">
    <property type="entry name" value="HATPase_C_sf"/>
</dbReference>
<sequence length="364" mass="39126">MTGTATRRRWSDFPTGELWPLAYLGFLCFQPLFAPTPWGWPLAAGTAVAAAVLWIEVEWWDGPLRRWGHVAFTVLAAATVLLNNSASVLFVYAAACAGRYLPKATALRWFTALTVVNAVAAVLAAVSHPYAALSFVPSAIFIWVIGMLCVRGAEDARTYAQLRLQNARVEHLTRVAERERIARDLHDLLGQTLTGIVVRSQLAQRLATLDTERSVEEMREIERIARDALAEVRATVAGWRHVDLDDELAAATGALAAVDVELHVERDPGITLTPSVASALGLALREAVTNVVRHAGAKHCTVALRRDGDRVVLEVRDDGIGGSAPEGHGLTGMRERIAAIGGEVSRRTGNGTALTVAVPAAVAT</sequence>
<dbReference type="SUPFAM" id="SSF55874">
    <property type="entry name" value="ATPase domain of HSP90 chaperone/DNA topoisomerase II/histidine kinase"/>
    <property type="match status" value="1"/>
</dbReference>
<evidence type="ECO:0000256" key="2">
    <source>
        <dbReference type="ARBA" id="ARBA00022777"/>
    </source>
</evidence>
<evidence type="ECO:0000259" key="5">
    <source>
        <dbReference type="SMART" id="SM00387"/>
    </source>
</evidence>